<feature type="transmembrane region" description="Helical" evidence="5">
    <location>
        <begin position="101"/>
        <end position="125"/>
    </location>
</feature>
<dbReference type="GO" id="GO:0005886">
    <property type="term" value="C:plasma membrane"/>
    <property type="evidence" value="ECO:0007669"/>
    <property type="project" value="UniProtKB-SubCell"/>
</dbReference>
<proteinExistence type="inferred from homology"/>
<comment type="subcellular location">
    <subcellularLocation>
        <location evidence="5">Cell membrane</location>
        <topology evidence="5">Multi-pass membrane protein</topology>
    </subcellularLocation>
    <subcellularLocation>
        <location evidence="1">Membrane</location>
        <topology evidence="1">Multi-pass membrane protein</topology>
    </subcellularLocation>
</comment>
<dbReference type="PROSITE" id="PS50928">
    <property type="entry name" value="ABC_TM1"/>
    <property type="match status" value="1"/>
</dbReference>
<dbReference type="GO" id="GO:0055085">
    <property type="term" value="P:transmembrane transport"/>
    <property type="evidence" value="ECO:0007669"/>
    <property type="project" value="InterPro"/>
</dbReference>
<feature type="transmembrane region" description="Helical" evidence="5">
    <location>
        <begin position="192"/>
        <end position="219"/>
    </location>
</feature>
<evidence type="ECO:0000313" key="7">
    <source>
        <dbReference type="EMBL" id="SCY00878.1"/>
    </source>
</evidence>
<evidence type="ECO:0000256" key="1">
    <source>
        <dbReference type="ARBA" id="ARBA00004141"/>
    </source>
</evidence>
<dbReference type="SUPFAM" id="SSF161098">
    <property type="entry name" value="MetI-like"/>
    <property type="match status" value="1"/>
</dbReference>
<dbReference type="Gene3D" id="1.10.3720.10">
    <property type="entry name" value="MetI-like"/>
    <property type="match status" value="1"/>
</dbReference>
<feature type="domain" description="ABC transmembrane type-1" evidence="6">
    <location>
        <begin position="64"/>
        <end position="267"/>
    </location>
</feature>
<evidence type="ECO:0000256" key="5">
    <source>
        <dbReference type="RuleBase" id="RU363032"/>
    </source>
</evidence>
<dbReference type="OrthoDB" id="9785113at2"/>
<dbReference type="PANTHER" id="PTHR43470">
    <property type="entry name" value="PHOSPHATE TRANSPORT SYSTEM PERMEASE PROTEIN PSTA-RELATED"/>
    <property type="match status" value="1"/>
</dbReference>
<protein>
    <submittedName>
        <fullName evidence="7">Phosphate ABC transporter membrane protein 2, PhoT family</fullName>
    </submittedName>
</protein>
<name>A0A1G5CF16_9FIRM</name>
<sequence length="275" mass="29779">MRRYAQGYFIKLWCVLSGIIVLSLISYIIIYIIINGISVLNLSFIFDSPKGMPLGSEGGIYPAIIGSLYLTLIACFFASILAISTAIYLLFYCNSIKISNLIHLVIGCIAGIPSIIIGMFGYTLLVYQLRLGRSLIAGGITLGIMIFPVIEVKVERIISEIDSYIISSSYALGVSKTYTFFRLVLPACKRDIIASIALAGSYAMGATAPIILTSAVMFAPTPKSLTSPVMALPYHLYLLISESISIQNAYATTFVLISILLTINIIASLVAKTGR</sequence>
<dbReference type="Proteomes" id="UP000198636">
    <property type="component" value="Unassembled WGS sequence"/>
</dbReference>
<keyword evidence="2 5" id="KW-0812">Transmembrane</keyword>
<dbReference type="STRING" id="1120976.SAMN03080606_00640"/>
<feature type="transmembrane region" description="Helical" evidence="5">
    <location>
        <begin position="131"/>
        <end position="150"/>
    </location>
</feature>
<keyword evidence="3 5" id="KW-1133">Transmembrane helix</keyword>
<evidence type="ECO:0000259" key="6">
    <source>
        <dbReference type="PROSITE" id="PS50928"/>
    </source>
</evidence>
<feature type="transmembrane region" description="Helical" evidence="5">
    <location>
        <begin position="12"/>
        <end position="40"/>
    </location>
</feature>
<dbReference type="RefSeq" id="WP_091539880.1">
    <property type="nucleotide sequence ID" value="NZ_FMUS01000003.1"/>
</dbReference>
<evidence type="ECO:0000256" key="3">
    <source>
        <dbReference type="ARBA" id="ARBA00022989"/>
    </source>
</evidence>
<gene>
    <name evidence="7" type="ORF">SAMN03080606_00640</name>
</gene>
<feature type="transmembrane region" description="Helical" evidence="5">
    <location>
        <begin position="249"/>
        <end position="271"/>
    </location>
</feature>
<reference evidence="7 8" key="1">
    <citation type="submission" date="2016-10" db="EMBL/GenBank/DDBJ databases">
        <authorList>
            <person name="de Groot N.N."/>
        </authorList>
    </citation>
    <scope>NUCLEOTIDE SEQUENCE [LARGE SCALE GENOMIC DNA]</scope>
    <source>
        <strain evidence="7 8">DSM 18978</strain>
    </source>
</reference>
<keyword evidence="4 5" id="KW-0472">Membrane</keyword>
<dbReference type="EMBL" id="FMUS01000003">
    <property type="protein sequence ID" value="SCY00878.1"/>
    <property type="molecule type" value="Genomic_DNA"/>
</dbReference>
<evidence type="ECO:0000256" key="2">
    <source>
        <dbReference type="ARBA" id="ARBA00022692"/>
    </source>
</evidence>
<evidence type="ECO:0000256" key="4">
    <source>
        <dbReference type="ARBA" id="ARBA00023136"/>
    </source>
</evidence>
<accession>A0A1G5CF16</accession>
<dbReference type="PANTHER" id="PTHR43470:SF3">
    <property type="entry name" value="PHOSPHATE TRANSPORT SYSTEM PERMEASE PROTEIN PSTA-RELATED"/>
    <property type="match status" value="1"/>
</dbReference>
<evidence type="ECO:0000313" key="8">
    <source>
        <dbReference type="Proteomes" id="UP000198636"/>
    </source>
</evidence>
<dbReference type="CDD" id="cd06261">
    <property type="entry name" value="TM_PBP2"/>
    <property type="match status" value="1"/>
</dbReference>
<keyword evidence="8" id="KW-1185">Reference proteome</keyword>
<dbReference type="Pfam" id="PF00528">
    <property type="entry name" value="BPD_transp_1"/>
    <property type="match status" value="1"/>
</dbReference>
<dbReference type="InterPro" id="IPR000515">
    <property type="entry name" value="MetI-like"/>
</dbReference>
<dbReference type="InterPro" id="IPR035906">
    <property type="entry name" value="MetI-like_sf"/>
</dbReference>
<dbReference type="AlphaFoldDB" id="A0A1G5CF16"/>
<keyword evidence="5" id="KW-0813">Transport</keyword>
<organism evidence="7 8">
    <name type="scientific">Alkaliphilus peptidifermentans DSM 18978</name>
    <dbReference type="NCBI Taxonomy" id="1120976"/>
    <lineage>
        <taxon>Bacteria</taxon>
        <taxon>Bacillati</taxon>
        <taxon>Bacillota</taxon>
        <taxon>Clostridia</taxon>
        <taxon>Peptostreptococcales</taxon>
        <taxon>Natronincolaceae</taxon>
        <taxon>Alkaliphilus</taxon>
    </lineage>
</organism>
<feature type="transmembrane region" description="Helical" evidence="5">
    <location>
        <begin position="60"/>
        <end position="89"/>
    </location>
</feature>
<comment type="similarity">
    <text evidence="5">Belongs to the binding-protein-dependent transport system permease family.</text>
</comment>